<dbReference type="EMBL" id="VFQX01000064">
    <property type="protein sequence ID" value="KAF0972965.1"/>
    <property type="molecule type" value="Genomic_DNA"/>
</dbReference>
<feature type="compositionally biased region" description="Acidic residues" evidence="6">
    <location>
        <begin position="708"/>
        <end position="752"/>
    </location>
</feature>
<dbReference type="Gene3D" id="2.130.10.10">
    <property type="entry name" value="YVTN repeat-like/Quinoprotein amine dehydrogenase"/>
    <property type="match status" value="1"/>
</dbReference>
<feature type="compositionally biased region" description="Acidic residues" evidence="6">
    <location>
        <begin position="672"/>
        <end position="696"/>
    </location>
</feature>
<evidence type="ECO:0000256" key="2">
    <source>
        <dbReference type="ARBA" id="ARBA00004906"/>
    </source>
</evidence>
<dbReference type="VEuPathDB" id="AmoebaDB:NF0100670"/>
<dbReference type="PROSITE" id="PS50896">
    <property type="entry name" value="LISH"/>
    <property type="match status" value="1"/>
</dbReference>
<dbReference type="GO" id="GO:0005634">
    <property type="term" value="C:nucleus"/>
    <property type="evidence" value="ECO:0007669"/>
    <property type="project" value="UniProtKB-SubCell"/>
</dbReference>
<name>A0A6A5BG21_NAEFO</name>
<dbReference type="PANTHER" id="PTHR13129:SF4">
    <property type="entry name" value="DDB1- AND CUL4-ASSOCIATED FACTOR 1"/>
    <property type="match status" value="1"/>
</dbReference>
<dbReference type="VEuPathDB" id="AmoebaDB:NfTy_010280"/>
<reference evidence="7 8" key="1">
    <citation type="journal article" date="2019" name="Sci. Rep.">
        <title>Nanopore sequencing improves the draft genome of the human pathogenic amoeba Naegleria fowleri.</title>
        <authorList>
            <person name="Liechti N."/>
            <person name="Schurch N."/>
            <person name="Bruggmann R."/>
            <person name="Wittwer M."/>
        </authorList>
    </citation>
    <scope>NUCLEOTIDE SEQUENCE [LARGE SCALE GENOMIC DNA]</scope>
    <source>
        <strain evidence="7 8">ATCC 30894</strain>
    </source>
</reference>
<dbReference type="Gene3D" id="1.25.10.10">
    <property type="entry name" value="Leucine-rich Repeat Variant"/>
    <property type="match status" value="1"/>
</dbReference>
<dbReference type="GO" id="GO:0080008">
    <property type="term" value="C:Cul4-RING E3 ubiquitin ligase complex"/>
    <property type="evidence" value="ECO:0007669"/>
    <property type="project" value="TreeGrafter"/>
</dbReference>
<dbReference type="InterPro" id="IPR033270">
    <property type="entry name" value="VPRBP/DCAF1"/>
</dbReference>
<dbReference type="UniPathway" id="UPA00143"/>
<dbReference type="GeneID" id="68116034"/>
<organism evidence="7 8">
    <name type="scientific">Naegleria fowleri</name>
    <name type="common">Brain eating amoeba</name>
    <dbReference type="NCBI Taxonomy" id="5763"/>
    <lineage>
        <taxon>Eukaryota</taxon>
        <taxon>Discoba</taxon>
        <taxon>Heterolobosea</taxon>
        <taxon>Tetramitia</taxon>
        <taxon>Eutetramitia</taxon>
        <taxon>Vahlkampfiidae</taxon>
        <taxon>Naegleria</taxon>
    </lineage>
</organism>
<keyword evidence="4" id="KW-0833">Ubl conjugation pathway</keyword>
<evidence type="ECO:0000313" key="8">
    <source>
        <dbReference type="Proteomes" id="UP000444721"/>
    </source>
</evidence>
<dbReference type="SUPFAM" id="SSF50978">
    <property type="entry name" value="WD40 repeat-like"/>
    <property type="match status" value="1"/>
</dbReference>
<comment type="pathway">
    <text evidence="2">Protein modification; protein ubiquitination.</text>
</comment>
<dbReference type="GO" id="GO:0016567">
    <property type="term" value="P:protein ubiquitination"/>
    <property type="evidence" value="ECO:0007669"/>
    <property type="project" value="UniProtKB-UniPathway"/>
</dbReference>
<dbReference type="Pfam" id="PF08513">
    <property type="entry name" value="LisH"/>
    <property type="match status" value="1"/>
</dbReference>
<protein>
    <submittedName>
        <fullName evidence="7">Uncharacterized protein</fullName>
    </submittedName>
</protein>
<dbReference type="InterPro" id="IPR011989">
    <property type="entry name" value="ARM-like"/>
</dbReference>
<dbReference type="InterPro" id="IPR015943">
    <property type="entry name" value="WD40/YVTN_repeat-like_dom_sf"/>
</dbReference>
<gene>
    <name evidence="7" type="ORF">FDP41_008817</name>
</gene>
<evidence type="ECO:0000256" key="6">
    <source>
        <dbReference type="SAM" id="MobiDB-lite"/>
    </source>
</evidence>
<evidence type="ECO:0000256" key="3">
    <source>
        <dbReference type="ARBA" id="ARBA00008845"/>
    </source>
</evidence>
<dbReference type="VEuPathDB" id="AmoebaDB:FDP41_008817"/>
<proteinExistence type="inferred from homology"/>
<evidence type="ECO:0000256" key="1">
    <source>
        <dbReference type="ARBA" id="ARBA00004123"/>
    </source>
</evidence>
<dbReference type="OrthoDB" id="27563at2759"/>
<feature type="region of interest" description="Disordered" evidence="6">
    <location>
        <begin position="669"/>
        <end position="767"/>
    </location>
</feature>
<keyword evidence="5" id="KW-0539">Nucleus</keyword>
<comment type="subcellular location">
    <subcellularLocation>
        <location evidence="1">Nucleus</location>
    </subcellularLocation>
</comment>
<sequence length="767" mass="87718">MKAFQEQIFNPVVKIVNSDGLSPILEIFNKSNYVWMDDTLSFTVLEILELISLSPVSHIPIAETEVLSGRSGLSLLLGSSTVENEPQIVEAALRTIHNMFFSHSKIVSALLPIRKTLFELFRKNDGIRVLLDDLQNYDDPSNMNQVRKLCCGILIGLSDEPSINQILFKVELGQLLTDIMKDKQQNEEQSESFNELKEVVLKLLEKVTGRESKTVIREAKDHTLVRLEKASIVANTYITYKQDELLQIIHEYLKDKGLSKTAESLLAEAKITPKNTIVSPFIPKPKPVLDRIVVNYLRQQHRECEDPISVLPEFSLFHKHSCPKPGNSLKSAKCITKRLNMSRICREPQYLGFDFHKKNRKHIYSRLSYSRPLITQSDHITSVSFGPDSSSLYFTGEEGDIYVCDIKSGDVDSHKIVEYGPVRGIQFSTDRLIEPKMLAWGENCSYLYSVSNLTKPIFEFNDCFASMFSNGNDLVVTSSFNTTRIYNLALQEKIAELTDATEENNTVACFSPYDDLILTNASLWDFRMSPKAVHRFDRLSQVYVNVFNPNGLEVIINSEIWDLRMLKLLSTCAPLRDAKYVKFSSDKEAMFVGYNDYSSGNIHDINSNTFKIVDSSSYQLLASHTFDKNSTIVDFAIDPVYNQFGLVTSNDTKNLNHLKLYEFGKSRRDASYDEDEEEFMDEEEGEEHEGEEDQDDLFDHPLFHDDDYMSDDDESIIILDAEDDIVIDDFDEEMDDLEDEEDDEEDEDDDDVSEHLIIELDDESDDE</sequence>
<evidence type="ECO:0000256" key="5">
    <source>
        <dbReference type="ARBA" id="ARBA00023242"/>
    </source>
</evidence>
<dbReference type="SMART" id="SM00667">
    <property type="entry name" value="LisH"/>
    <property type="match status" value="1"/>
</dbReference>
<comment type="similarity">
    <text evidence="3">Belongs to the VPRBP/DCAF1 family.</text>
</comment>
<dbReference type="InterPro" id="IPR016024">
    <property type="entry name" value="ARM-type_fold"/>
</dbReference>
<comment type="caution">
    <text evidence="7">The sequence shown here is derived from an EMBL/GenBank/DDBJ whole genome shotgun (WGS) entry which is preliminary data.</text>
</comment>
<evidence type="ECO:0000256" key="4">
    <source>
        <dbReference type="ARBA" id="ARBA00022786"/>
    </source>
</evidence>
<dbReference type="RefSeq" id="XP_044557678.1">
    <property type="nucleotide sequence ID" value="XM_044712710.1"/>
</dbReference>
<dbReference type="Proteomes" id="UP000444721">
    <property type="component" value="Unassembled WGS sequence"/>
</dbReference>
<dbReference type="InterPro" id="IPR006594">
    <property type="entry name" value="LisH"/>
</dbReference>
<accession>A0A6A5BG21</accession>
<dbReference type="PANTHER" id="PTHR13129">
    <property type="entry name" value="VPRBP PROTEIN-RELATED"/>
    <property type="match status" value="1"/>
</dbReference>
<dbReference type="AlphaFoldDB" id="A0A6A5BG21"/>
<dbReference type="SUPFAM" id="SSF48371">
    <property type="entry name" value="ARM repeat"/>
    <property type="match status" value="1"/>
</dbReference>
<evidence type="ECO:0000313" key="7">
    <source>
        <dbReference type="EMBL" id="KAF0972965.1"/>
    </source>
</evidence>
<dbReference type="InterPro" id="IPR036322">
    <property type="entry name" value="WD40_repeat_dom_sf"/>
</dbReference>
<feature type="compositionally biased region" description="Basic and acidic residues" evidence="6">
    <location>
        <begin position="697"/>
        <end position="707"/>
    </location>
</feature>
<keyword evidence="8" id="KW-1185">Reference proteome</keyword>